<proteinExistence type="predicted"/>
<feature type="domain" description="C2H2-type" evidence="3">
    <location>
        <begin position="489"/>
        <end position="511"/>
    </location>
</feature>
<gene>
    <name evidence="4" type="ORF">HHK36_015439</name>
</gene>
<evidence type="ECO:0000256" key="2">
    <source>
        <dbReference type="SAM" id="MobiDB-lite"/>
    </source>
</evidence>
<name>A0A835DG58_TETSI</name>
<feature type="domain" description="C2H2-type" evidence="3">
    <location>
        <begin position="405"/>
        <end position="432"/>
    </location>
</feature>
<dbReference type="GO" id="GO:0008270">
    <property type="term" value="F:zinc ion binding"/>
    <property type="evidence" value="ECO:0007669"/>
    <property type="project" value="UniProtKB-KW"/>
</dbReference>
<feature type="domain" description="C2H2-type" evidence="3">
    <location>
        <begin position="95"/>
        <end position="122"/>
    </location>
</feature>
<keyword evidence="5" id="KW-1185">Reference proteome</keyword>
<accession>A0A835DG58</accession>
<dbReference type="OMA" id="YKPWWVV"/>
<feature type="domain" description="C2H2-type" evidence="3">
    <location>
        <begin position="9"/>
        <end position="36"/>
    </location>
</feature>
<dbReference type="Pfam" id="PF13912">
    <property type="entry name" value="zf-C2H2_6"/>
    <property type="match status" value="4"/>
</dbReference>
<dbReference type="PANTHER" id="PTHR46869">
    <property type="entry name" value="C2H2-LIKE ZINC FINGER PROTEIN"/>
    <property type="match status" value="1"/>
</dbReference>
<protein>
    <recommendedName>
        <fullName evidence="3">C2H2-type domain-containing protein</fullName>
    </recommendedName>
</protein>
<dbReference type="Gene3D" id="3.30.160.60">
    <property type="entry name" value="Classic Zinc Finger"/>
    <property type="match status" value="2"/>
</dbReference>
<dbReference type="SUPFAM" id="SSF57667">
    <property type="entry name" value="beta-beta-alpha zinc fingers"/>
    <property type="match status" value="2"/>
</dbReference>
<dbReference type="EMBL" id="JABCRI010000010">
    <property type="protein sequence ID" value="KAF8399572.1"/>
    <property type="molecule type" value="Genomic_DNA"/>
</dbReference>
<evidence type="ECO:0000313" key="4">
    <source>
        <dbReference type="EMBL" id="KAF8399572.1"/>
    </source>
</evidence>
<feature type="compositionally biased region" description="Low complexity" evidence="2">
    <location>
        <begin position="169"/>
        <end position="180"/>
    </location>
</feature>
<keyword evidence="1" id="KW-0862">Zinc</keyword>
<feature type="compositionally biased region" description="Polar residues" evidence="2">
    <location>
        <begin position="132"/>
        <end position="147"/>
    </location>
</feature>
<dbReference type="AlphaFoldDB" id="A0A835DG58"/>
<feature type="region of interest" description="Disordered" evidence="2">
    <location>
        <begin position="36"/>
        <end position="59"/>
    </location>
</feature>
<dbReference type="SMART" id="SM00355">
    <property type="entry name" value="ZnF_C2H2"/>
    <property type="match status" value="4"/>
</dbReference>
<reference evidence="4 5" key="1">
    <citation type="submission" date="2020-04" db="EMBL/GenBank/DDBJ databases">
        <title>Plant Genome Project.</title>
        <authorList>
            <person name="Zhang R.-G."/>
        </authorList>
    </citation>
    <scope>NUCLEOTIDE SEQUENCE [LARGE SCALE GENOMIC DNA]</scope>
    <source>
        <strain evidence="4">YNK0</strain>
        <tissue evidence="4">Leaf</tissue>
    </source>
</reference>
<dbReference type="Proteomes" id="UP000655225">
    <property type="component" value="Unassembled WGS sequence"/>
</dbReference>
<dbReference type="InterPro" id="IPR013087">
    <property type="entry name" value="Znf_C2H2_type"/>
</dbReference>
<sequence length="645" mass="71938">MEQDQEQKHVCKFCNKSFLCGRSLGGHMRSHMTMNSAETEEKRNKRKVPPFNGGSNSNSYMDIEVGGHASYGLRENPKKTWRLSDSSDGTLWQEKICKECGKGFQSWKALFGHMRCHSERDRVSHSFEDDSGTSGNQKLVMDSQSDNEAAAPRRRRRSRRPRYKTNKTSSFSLTNASSSVSEIEHEQEEVAMCLMMLSKDVGNWGGLISVTESSDNNSVVLEARSSCLDKRITKKKGTNLVCYSGGTVKMKKPRDKKLESGVSDSENVRFEKEQFEFGISGSGFLRDELKKVELEVSVDGFLRDDEVKNPKLDDESGFEVSDDTELGKDLCNRNRVKCTEAELERDLIKDAGFNQEDSGSRKCNSSKRTRRDSYDRELGGNSCKNIKYDAPDTEIYKDAEKKNKFECTTCSKIFHSYQALGGHRASHKKTKGCVASKFENSENSIGTNISPEPAADSKLTKFCSNENPIDQDVAGSAETINGSKKSKGHECPICFKVFPSGQALGGHKRSHLVGGSGARSNQTIVIQQQLPEFHDLLDLNLPAPIEEETNGHVSYDSSEETLESAIYSEGTFVKMKSIMGIIVQLLDDDPLYDRCTQALCKTIRCAQNWAVKEAIRQFGTDPDRYADESALLSLHFVGFGVVHGI</sequence>
<feature type="compositionally biased region" description="Basic residues" evidence="2">
    <location>
        <begin position="152"/>
        <end position="165"/>
    </location>
</feature>
<dbReference type="OrthoDB" id="9451254at2759"/>
<feature type="region of interest" description="Disordered" evidence="2">
    <location>
        <begin position="125"/>
        <end position="180"/>
    </location>
</feature>
<feature type="region of interest" description="Disordered" evidence="2">
    <location>
        <begin position="355"/>
        <end position="377"/>
    </location>
</feature>
<dbReference type="PROSITE" id="PS00028">
    <property type="entry name" value="ZINC_FINGER_C2H2_1"/>
    <property type="match status" value="4"/>
</dbReference>
<organism evidence="4 5">
    <name type="scientific">Tetracentron sinense</name>
    <name type="common">Spur-leaf</name>
    <dbReference type="NCBI Taxonomy" id="13715"/>
    <lineage>
        <taxon>Eukaryota</taxon>
        <taxon>Viridiplantae</taxon>
        <taxon>Streptophyta</taxon>
        <taxon>Embryophyta</taxon>
        <taxon>Tracheophyta</taxon>
        <taxon>Spermatophyta</taxon>
        <taxon>Magnoliopsida</taxon>
        <taxon>Trochodendrales</taxon>
        <taxon>Trochodendraceae</taxon>
        <taxon>Tetracentron</taxon>
    </lineage>
</organism>
<evidence type="ECO:0000256" key="1">
    <source>
        <dbReference type="PROSITE-ProRule" id="PRU00042"/>
    </source>
</evidence>
<evidence type="ECO:0000313" key="5">
    <source>
        <dbReference type="Proteomes" id="UP000655225"/>
    </source>
</evidence>
<evidence type="ECO:0000259" key="3">
    <source>
        <dbReference type="PROSITE" id="PS50157"/>
    </source>
</evidence>
<keyword evidence="1" id="KW-0479">Metal-binding</keyword>
<dbReference type="InterPro" id="IPR036236">
    <property type="entry name" value="Znf_C2H2_sf"/>
</dbReference>
<comment type="caution">
    <text evidence="4">The sequence shown here is derived from an EMBL/GenBank/DDBJ whole genome shotgun (WGS) entry which is preliminary data.</text>
</comment>
<dbReference type="PROSITE" id="PS50157">
    <property type="entry name" value="ZINC_FINGER_C2H2_2"/>
    <property type="match status" value="4"/>
</dbReference>
<dbReference type="PANTHER" id="PTHR46869:SF6">
    <property type="entry name" value="C2H2-TYPE DOMAIN-CONTAINING PROTEIN"/>
    <property type="match status" value="1"/>
</dbReference>
<keyword evidence="1" id="KW-0863">Zinc-finger</keyword>